<protein>
    <submittedName>
        <fullName evidence="2">Uncharacterized protein</fullName>
    </submittedName>
</protein>
<reference evidence="2 3" key="1">
    <citation type="submission" date="2015-02" db="EMBL/GenBank/DDBJ databases">
        <title>Single-cell genomics of uncultivated deep-branching MTB reveals a conserved set of magnetosome genes.</title>
        <authorList>
            <person name="Kolinko S."/>
            <person name="Richter M."/>
            <person name="Glockner F.O."/>
            <person name="Brachmann A."/>
            <person name="Schuler D."/>
        </authorList>
    </citation>
    <scope>NUCLEOTIDE SEQUENCE [LARGE SCALE GENOMIC DNA]</scope>
    <source>
        <strain evidence="2">TM-1</strain>
    </source>
</reference>
<organism evidence="2 3">
    <name type="scientific">Candidatus Magnetobacterium bavaricum</name>
    <dbReference type="NCBI Taxonomy" id="29290"/>
    <lineage>
        <taxon>Bacteria</taxon>
        <taxon>Pseudomonadati</taxon>
        <taxon>Nitrospirota</taxon>
        <taxon>Thermodesulfovibrionia</taxon>
        <taxon>Thermodesulfovibrionales</taxon>
        <taxon>Candidatus Magnetobacteriaceae</taxon>
        <taxon>Candidatus Magnetobacterium</taxon>
    </lineage>
</organism>
<feature type="transmembrane region" description="Helical" evidence="1">
    <location>
        <begin position="26"/>
        <end position="51"/>
    </location>
</feature>
<keyword evidence="1" id="KW-0472">Membrane</keyword>
<evidence type="ECO:0000313" key="3">
    <source>
        <dbReference type="Proteomes" id="UP000033423"/>
    </source>
</evidence>
<comment type="caution">
    <text evidence="2">The sequence shown here is derived from an EMBL/GenBank/DDBJ whole genome shotgun (WGS) entry which is preliminary data.</text>
</comment>
<dbReference type="EMBL" id="LACI01000993">
    <property type="protein sequence ID" value="KJU85505.1"/>
    <property type="molecule type" value="Genomic_DNA"/>
</dbReference>
<gene>
    <name evidence="2" type="ORF">MBAV_002301</name>
</gene>
<proteinExistence type="predicted"/>
<keyword evidence="1" id="KW-1133">Transmembrane helix</keyword>
<keyword evidence="3" id="KW-1185">Reference proteome</keyword>
<keyword evidence="1" id="KW-0812">Transmembrane</keyword>
<evidence type="ECO:0000256" key="1">
    <source>
        <dbReference type="SAM" id="Phobius"/>
    </source>
</evidence>
<dbReference type="AlphaFoldDB" id="A0A0F3GU74"/>
<dbReference type="Proteomes" id="UP000033423">
    <property type="component" value="Unassembled WGS sequence"/>
</dbReference>
<name>A0A0F3GU74_9BACT</name>
<accession>A0A0F3GU74</accession>
<feature type="non-terminal residue" evidence="2">
    <location>
        <position position="1"/>
    </location>
</feature>
<sequence length="65" mass="7461">NAVVKKAVEPAYNFYGIQPQKVSDKILLMAGLLVFYVFYTIMWGYAIFFVFEGLGLSMKKAKHKH</sequence>
<evidence type="ECO:0000313" key="2">
    <source>
        <dbReference type="EMBL" id="KJU85505.1"/>
    </source>
</evidence>